<dbReference type="EC" id="2.3.-.-" evidence="2"/>
<gene>
    <name evidence="2" type="ORF">ACFFGT_17640</name>
</gene>
<name>A0ABV6L9A2_9SPHI</name>
<dbReference type="InterPro" id="IPR016181">
    <property type="entry name" value="Acyl_CoA_acyltransferase"/>
</dbReference>
<dbReference type="RefSeq" id="WP_377023848.1">
    <property type="nucleotide sequence ID" value="NZ_JBHLTS010000023.1"/>
</dbReference>
<dbReference type="PANTHER" id="PTHR43415:SF3">
    <property type="entry name" value="GNAT-FAMILY ACETYLTRANSFERASE"/>
    <property type="match status" value="1"/>
</dbReference>
<dbReference type="Gene3D" id="3.40.630.30">
    <property type="match status" value="1"/>
</dbReference>
<sequence>MTISVYIRPLVIEDASVSYAWRNDPLIWVYTGYKPTHYISSEIETAWLREKLAKPDQLRFAICVKELNTYIGNIQLLDITDRDAELHLFIGNKLYWGKGIGYQATVQMIRYGFLIKELEEIYLKVHPANIAAITVYEKAGFEITGKANDMITMSITKSKFIHLQNQEHNSIS</sequence>
<keyword evidence="3" id="KW-1185">Reference proteome</keyword>
<dbReference type="Proteomes" id="UP001589828">
    <property type="component" value="Unassembled WGS sequence"/>
</dbReference>
<evidence type="ECO:0000313" key="2">
    <source>
        <dbReference type="EMBL" id="MFC0516047.1"/>
    </source>
</evidence>
<accession>A0ABV6L9A2</accession>
<evidence type="ECO:0000313" key="3">
    <source>
        <dbReference type="Proteomes" id="UP001589828"/>
    </source>
</evidence>
<dbReference type="EMBL" id="JBHLTS010000023">
    <property type="protein sequence ID" value="MFC0516047.1"/>
    <property type="molecule type" value="Genomic_DNA"/>
</dbReference>
<feature type="domain" description="N-acetyltransferase" evidence="1">
    <location>
        <begin position="5"/>
        <end position="162"/>
    </location>
</feature>
<protein>
    <submittedName>
        <fullName evidence="2">GNAT family N-acetyltransferase</fullName>
        <ecNumber evidence="2">2.3.-.-</ecNumber>
    </submittedName>
</protein>
<keyword evidence="2" id="KW-0808">Transferase</keyword>
<dbReference type="PROSITE" id="PS51186">
    <property type="entry name" value="GNAT"/>
    <property type="match status" value="1"/>
</dbReference>
<dbReference type="SUPFAM" id="SSF55729">
    <property type="entry name" value="Acyl-CoA N-acyltransferases (Nat)"/>
    <property type="match status" value="1"/>
</dbReference>
<dbReference type="GO" id="GO:0016746">
    <property type="term" value="F:acyltransferase activity"/>
    <property type="evidence" value="ECO:0007669"/>
    <property type="project" value="UniProtKB-KW"/>
</dbReference>
<reference evidence="2 3" key="1">
    <citation type="submission" date="2024-09" db="EMBL/GenBank/DDBJ databases">
        <authorList>
            <person name="Sun Q."/>
            <person name="Mori K."/>
        </authorList>
    </citation>
    <scope>NUCLEOTIDE SEQUENCE [LARGE SCALE GENOMIC DNA]</scope>
    <source>
        <strain evidence="2 3">NCAIM B.02415</strain>
    </source>
</reference>
<dbReference type="Pfam" id="PF13302">
    <property type="entry name" value="Acetyltransf_3"/>
    <property type="match status" value="1"/>
</dbReference>
<keyword evidence="2" id="KW-0012">Acyltransferase</keyword>
<comment type="caution">
    <text evidence="2">The sequence shown here is derived from an EMBL/GenBank/DDBJ whole genome shotgun (WGS) entry which is preliminary data.</text>
</comment>
<evidence type="ECO:0000259" key="1">
    <source>
        <dbReference type="PROSITE" id="PS51186"/>
    </source>
</evidence>
<dbReference type="InterPro" id="IPR000182">
    <property type="entry name" value="GNAT_dom"/>
</dbReference>
<organism evidence="2 3">
    <name type="scientific">Mucilaginibacter angelicae</name>
    <dbReference type="NCBI Taxonomy" id="869718"/>
    <lineage>
        <taxon>Bacteria</taxon>
        <taxon>Pseudomonadati</taxon>
        <taxon>Bacteroidota</taxon>
        <taxon>Sphingobacteriia</taxon>
        <taxon>Sphingobacteriales</taxon>
        <taxon>Sphingobacteriaceae</taxon>
        <taxon>Mucilaginibacter</taxon>
    </lineage>
</organism>
<proteinExistence type="predicted"/>
<dbReference type="PANTHER" id="PTHR43415">
    <property type="entry name" value="SPERMIDINE N(1)-ACETYLTRANSFERASE"/>
    <property type="match status" value="1"/>
</dbReference>